<comment type="caution">
    <text evidence="6">The sequence shown here is derived from an EMBL/GenBank/DDBJ whole genome shotgun (WGS) entry which is preliminary data.</text>
</comment>
<keyword evidence="2" id="KW-0479">Metal-binding</keyword>
<comment type="catalytic activity">
    <reaction evidence="2">
        <text>2 superoxide + 2 H(+) = H2O2 + O2</text>
        <dbReference type="Rhea" id="RHEA:20696"/>
        <dbReference type="ChEBI" id="CHEBI:15378"/>
        <dbReference type="ChEBI" id="CHEBI:15379"/>
        <dbReference type="ChEBI" id="CHEBI:16240"/>
        <dbReference type="ChEBI" id="CHEBI:18421"/>
        <dbReference type="EC" id="1.15.1.1"/>
    </reaction>
</comment>
<evidence type="ECO:0000313" key="6">
    <source>
        <dbReference type="EMBL" id="MFC0717534.1"/>
    </source>
</evidence>
<sequence length="218" mass="21166">MRTIPMTLLAASLALALAACADRSDDAGASTTPSADAATAAGAVDAPADGMPPPAASDMTTTPAPHTVAVLAATEGNSVTGELAFEAVDGGVAITGQVNGLTPGSEHGFHVHETGDCSAPDGTSAGGHFNPVGTAHGRVGSGEHHVGDTDNITADDTGVAVVNTRLEGATLADGAPTDVLGRGVIVHADPDDYATQPTGNAGARLACGVITQSGAQAQ</sequence>
<comment type="similarity">
    <text evidence="1 2">Belongs to the Cu-Zn superoxide dismutase family.</text>
</comment>
<dbReference type="PRINTS" id="PR00068">
    <property type="entry name" value="CUZNDISMTASE"/>
</dbReference>
<reference evidence="6 7" key="1">
    <citation type="submission" date="2024-09" db="EMBL/GenBank/DDBJ databases">
        <authorList>
            <person name="Sun Q."/>
            <person name="Mori K."/>
        </authorList>
    </citation>
    <scope>NUCLEOTIDE SEQUENCE [LARGE SCALE GENOMIC DNA]</scope>
    <source>
        <strain evidence="6 7">KCTC 52403</strain>
    </source>
</reference>
<dbReference type="EC" id="1.15.1.1" evidence="2"/>
<keyword evidence="7" id="KW-1185">Reference proteome</keyword>
<dbReference type="InterPro" id="IPR001424">
    <property type="entry name" value="SOD_Cu_Zn_dom"/>
</dbReference>
<dbReference type="PANTHER" id="PTHR10003">
    <property type="entry name" value="SUPEROXIDE DISMUTASE CU-ZN -RELATED"/>
    <property type="match status" value="1"/>
</dbReference>
<evidence type="ECO:0000313" key="7">
    <source>
        <dbReference type="Proteomes" id="UP001589898"/>
    </source>
</evidence>
<accession>A0ABV6SVR1</accession>
<evidence type="ECO:0000256" key="1">
    <source>
        <dbReference type="ARBA" id="ARBA00010457"/>
    </source>
</evidence>
<comment type="cofactor">
    <cofactor evidence="2">
        <name>Cu cation</name>
        <dbReference type="ChEBI" id="CHEBI:23378"/>
    </cofactor>
    <text evidence="2">Binds 1 copper ion per subunit.</text>
</comment>
<name>A0ABV6SVR1_9GAMM</name>
<proteinExistence type="inferred from homology"/>
<gene>
    <name evidence="6" type="ORF">ACFFFU_07195</name>
</gene>
<dbReference type="PROSITE" id="PS00087">
    <property type="entry name" value="SOD_CU_ZN_1"/>
    <property type="match status" value="1"/>
</dbReference>
<dbReference type="Proteomes" id="UP001589898">
    <property type="component" value="Unassembled WGS sequence"/>
</dbReference>
<feature type="compositionally biased region" description="Low complexity" evidence="3">
    <location>
        <begin position="25"/>
        <end position="49"/>
    </location>
</feature>
<evidence type="ECO:0000256" key="3">
    <source>
        <dbReference type="SAM" id="MobiDB-lite"/>
    </source>
</evidence>
<dbReference type="Gene3D" id="2.60.40.200">
    <property type="entry name" value="Superoxide dismutase, copper/zinc binding domain"/>
    <property type="match status" value="1"/>
</dbReference>
<dbReference type="Pfam" id="PF00080">
    <property type="entry name" value="Sod_Cu"/>
    <property type="match status" value="1"/>
</dbReference>
<feature type="chain" id="PRO_5046790979" description="Superoxide dismutase [Cu-Zn]" evidence="4">
    <location>
        <begin position="22"/>
        <end position="218"/>
    </location>
</feature>
<dbReference type="PROSITE" id="PS00332">
    <property type="entry name" value="SOD_CU_ZN_2"/>
    <property type="match status" value="1"/>
</dbReference>
<dbReference type="CDD" id="cd00305">
    <property type="entry name" value="Cu-Zn_Superoxide_Dismutase"/>
    <property type="match status" value="1"/>
</dbReference>
<dbReference type="SUPFAM" id="SSF49329">
    <property type="entry name" value="Cu,Zn superoxide dismutase-like"/>
    <property type="match status" value="1"/>
</dbReference>
<comment type="cofactor">
    <cofactor evidence="2">
        <name>Zn(2+)</name>
        <dbReference type="ChEBI" id="CHEBI:29105"/>
    </cofactor>
    <text evidence="2">Binds 1 zinc ion per subunit.</text>
</comment>
<feature type="domain" description="Superoxide dismutase copper/zinc binding" evidence="5">
    <location>
        <begin position="79"/>
        <end position="210"/>
    </location>
</feature>
<organism evidence="6 7">
    <name type="scientific">Luteimonas padinae</name>
    <dbReference type="NCBI Taxonomy" id="1714359"/>
    <lineage>
        <taxon>Bacteria</taxon>
        <taxon>Pseudomonadati</taxon>
        <taxon>Pseudomonadota</taxon>
        <taxon>Gammaproteobacteria</taxon>
        <taxon>Lysobacterales</taxon>
        <taxon>Lysobacteraceae</taxon>
        <taxon>Luteimonas</taxon>
    </lineage>
</organism>
<dbReference type="InterPro" id="IPR036423">
    <property type="entry name" value="SOD-like_Cu/Zn_dom_sf"/>
</dbReference>
<dbReference type="InterPro" id="IPR024134">
    <property type="entry name" value="SOD_Cu/Zn_/chaperone"/>
</dbReference>
<protein>
    <recommendedName>
        <fullName evidence="2">Superoxide dismutase [Cu-Zn]</fullName>
        <ecNumber evidence="2">1.15.1.1</ecNumber>
    </recommendedName>
</protein>
<dbReference type="PROSITE" id="PS51257">
    <property type="entry name" value="PROKAR_LIPOPROTEIN"/>
    <property type="match status" value="1"/>
</dbReference>
<keyword evidence="2" id="KW-0560">Oxidoreductase</keyword>
<dbReference type="InterPro" id="IPR018152">
    <property type="entry name" value="SOD_Cu/Zn_BS"/>
</dbReference>
<evidence type="ECO:0000259" key="5">
    <source>
        <dbReference type="Pfam" id="PF00080"/>
    </source>
</evidence>
<keyword evidence="4" id="KW-0732">Signal</keyword>
<evidence type="ECO:0000256" key="2">
    <source>
        <dbReference type="RuleBase" id="RU000393"/>
    </source>
</evidence>
<dbReference type="EMBL" id="JBHLTF010000028">
    <property type="protein sequence ID" value="MFC0717534.1"/>
    <property type="molecule type" value="Genomic_DNA"/>
</dbReference>
<comment type="function">
    <text evidence="2">Destroys radicals which are normally produced within the cells and which are toxic to biological systems.</text>
</comment>
<dbReference type="RefSeq" id="WP_189498007.1">
    <property type="nucleotide sequence ID" value="NZ_BMZT01000008.1"/>
</dbReference>
<feature type="signal peptide" evidence="4">
    <location>
        <begin position="1"/>
        <end position="21"/>
    </location>
</feature>
<evidence type="ECO:0000256" key="4">
    <source>
        <dbReference type="SAM" id="SignalP"/>
    </source>
</evidence>
<keyword evidence="2" id="KW-0186">Copper</keyword>
<feature type="region of interest" description="Disordered" evidence="3">
    <location>
        <begin position="25"/>
        <end position="62"/>
    </location>
</feature>
<keyword evidence="2" id="KW-0862">Zinc</keyword>